<dbReference type="EMBL" id="VXIT01000003">
    <property type="protein sequence ID" value="KAA6414006.1"/>
    <property type="molecule type" value="Genomic_DNA"/>
</dbReference>
<proteinExistence type="predicted"/>
<protein>
    <submittedName>
        <fullName evidence="1">Uncharacterized protein</fullName>
    </submittedName>
</protein>
<dbReference type="Proteomes" id="UP000324767">
    <property type="component" value="Unassembled WGS sequence"/>
</dbReference>
<evidence type="ECO:0000313" key="2">
    <source>
        <dbReference type="Proteomes" id="UP000324767"/>
    </source>
</evidence>
<sequence length="124" mass="13338">MSKALESAVSTLKGLPKAASKFSPAVAEGSRIIPSKARDNSVPIRIDAGKFDTITKMLPVIMQVNSQAKSPGLTAWRKKHSSHAKLATENFDTAANDKDAEYNRVLDSMLVNSILVKAKESLGK</sequence>
<comment type="caution">
    <text evidence="1">The sequence shown here is derived from an EMBL/GenBank/DDBJ whole genome shotgun (WGS) entry which is preliminary data.</text>
</comment>
<organism evidence="1 2">
    <name type="scientific">Lasallia pustulata</name>
    <dbReference type="NCBI Taxonomy" id="136370"/>
    <lineage>
        <taxon>Eukaryota</taxon>
        <taxon>Fungi</taxon>
        <taxon>Dikarya</taxon>
        <taxon>Ascomycota</taxon>
        <taxon>Pezizomycotina</taxon>
        <taxon>Lecanoromycetes</taxon>
        <taxon>OSLEUM clade</taxon>
        <taxon>Umbilicariomycetidae</taxon>
        <taxon>Umbilicariales</taxon>
        <taxon>Umbilicariaceae</taxon>
        <taxon>Lasallia</taxon>
    </lineage>
</organism>
<name>A0A5M8PY77_9LECA</name>
<accession>A0A5M8PY77</accession>
<gene>
    <name evidence="1" type="ORF">FRX48_02368</name>
</gene>
<evidence type="ECO:0000313" key="1">
    <source>
        <dbReference type="EMBL" id="KAA6414006.1"/>
    </source>
</evidence>
<reference evidence="1 2" key="1">
    <citation type="submission" date="2019-09" db="EMBL/GenBank/DDBJ databases">
        <title>The hologenome of the rock-dwelling lichen Lasallia pustulata.</title>
        <authorList>
            <person name="Greshake Tzovaras B."/>
            <person name="Segers F."/>
            <person name="Bicker A."/>
            <person name="Dal Grande F."/>
            <person name="Otte J."/>
            <person name="Hankeln T."/>
            <person name="Schmitt I."/>
            <person name="Ebersberger I."/>
        </authorList>
    </citation>
    <scope>NUCLEOTIDE SEQUENCE [LARGE SCALE GENOMIC DNA]</scope>
    <source>
        <strain evidence="1">A1-1</strain>
    </source>
</reference>
<dbReference type="OrthoDB" id="4387771at2759"/>
<dbReference type="AlphaFoldDB" id="A0A5M8PY77"/>